<feature type="transmembrane region" description="Helical" evidence="1">
    <location>
        <begin position="50"/>
        <end position="72"/>
    </location>
</feature>
<keyword evidence="1" id="KW-0472">Membrane</keyword>
<name>A0A1M4UMA4_9GAMM</name>
<dbReference type="Pfam" id="PF04306">
    <property type="entry name" value="DUF456"/>
    <property type="match status" value="1"/>
</dbReference>
<proteinExistence type="predicted"/>
<evidence type="ECO:0008006" key="4">
    <source>
        <dbReference type="Google" id="ProtNLM"/>
    </source>
</evidence>
<evidence type="ECO:0000313" key="2">
    <source>
        <dbReference type="EMBL" id="SHE57703.1"/>
    </source>
</evidence>
<evidence type="ECO:0000256" key="1">
    <source>
        <dbReference type="SAM" id="Phobius"/>
    </source>
</evidence>
<dbReference type="PANTHER" id="PTHR39165:SF1">
    <property type="entry name" value="DUF456 DOMAIN-CONTAINING PROTEIN"/>
    <property type="match status" value="1"/>
</dbReference>
<dbReference type="InterPro" id="IPR007403">
    <property type="entry name" value="DUF456"/>
</dbReference>
<dbReference type="Proteomes" id="UP000242857">
    <property type="component" value="Unassembled WGS sequence"/>
</dbReference>
<sequence>MTLTVALYLLAGLLVLIGLAGTVLPVLPGAPLIFAGLVLAAWADGFTHVGLWPLVILGLLTLLSLAVDLWASAHGARRVGASRWAMLGAVLGTIVGLAFGVPGLLLGPFVGALAGELLHRRSLHPQALAAAGRVGAGTWLGLALGAAFKLALALAMLGVFALAWWL</sequence>
<feature type="transmembrane region" description="Helical" evidence="1">
    <location>
        <begin position="139"/>
        <end position="165"/>
    </location>
</feature>
<reference evidence="3" key="1">
    <citation type="submission" date="2016-11" db="EMBL/GenBank/DDBJ databases">
        <authorList>
            <person name="Varghese N."/>
            <person name="Submissions S."/>
        </authorList>
    </citation>
    <scope>NUCLEOTIDE SEQUENCE [LARGE SCALE GENOMIC DNA]</scope>
    <source>
        <strain evidence="3">DSM 14834</strain>
    </source>
</reference>
<dbReference type="EMBL" id="FQUK01000008">
    <property type="protein sequence ID" value="SHE57703.1"/>
    <property type="molecule type" value="Genomic_DNA"/>
</dbReference>
<dbReference type="STRING" id="213588.SAMN02745204_00727"/>
<keyword evidence="1" id="KW-0812">Transmembrane</keyword>
<keyword evidence="3" id="KW-1185">Reference proteome</keyword>
<gene>
    <name evidence="2" type="ORF">SAMN02745204_00727</name>
</gene>
<evidence type="ECO:0000313" key="3">
    <source>
        <dbReference type="Proteomes" id="UP000242857"/>
    </source>
</evidence>
<feature type="transmembrane region" description="Helical" evidence="1">
    <location>
        <begin position="84"/>
        <end position="110"/>
    </location>
</feature>
<dbReference type="RefSeq" id="WP_072755272.1">
    <property type="nucleotide sequence ID" value="NZ_FQUK01000008.1"/>
</dbReference>
<dbReference type="AlphaFoldDB" id="A0A1M4UMA4"/>
<dbReference type="PANTHER" id="PTHR39165">
    <property type="entry name" value="IG HYPOTHETICAL 17883"/>
    <property type="match status" value="1"/>
</dbReference>
<keyword evidence="1" id="KW-1133">Transmembrane helix</keyword>
<accession>A0A1M4UMA4</accession>
<protein>
    <recommendedName>
        <fullName evidence="4">DUF456 domain-containing protein</fullName>
    </recommendedName>
</protein>
<organism evidence="2 3">
    <name type="scientific">Thermomonas hydrothermalis</name>
    <dbReference type="NCBI Taxonomy" id="213588"/>
    <lineage>
        <taxon>Bacteria</taxon>
        <taxon>Pseudomonadati</taxon>
        <taxon>Pseudomonadota</taxon>
        <taxon>Gammaproteobacteria</taxon>
        <taxon>Lysobacterales</taxon>
        <taxon>Lysobacteraceae</taxon>
        <taxon>Thermomonas</taxon>
    </lineage>
</organism>